<name>A0A919W173_9ACTN</name>
<dbReference type="PROSITE" id="PS50977">
    <property type="entry name" value="HTH_TETR_2"/>
    <property type="match status" value="1"/>
</dbReference>
<dbReference type="Gene3D" id="1.10.357.10">
    <property type="entry name" value="Tetracycline Repressor, domain 2"/>
    <property type="match status" value="1"/>
</dbReference>
<dbReference type="AlphaFoldDB" id="A0A919W173"/>
<evidence type="ECO:0000256" key="2">
    <source>
        <dbReference type="ARBA" id="ARBA00023015"/>
    </source>
</evidence>
<dbReference type="InterPro" id="IPR039538">
    <property type="entry name" value="BetI_C"/>
</dbReference>
<keyword evidence="2" id="KW-0805">Transcription regulation</keyword>
<feature type="domain" description="HTH tetR-type" evidence="6">
    <location>
        <begin position="15"/>
        <end position="75"/>
    </location>
</feature>
<evidence type="ECO:0000259" key="6">
    <source>
        <dbReference type="PROSITE" id="PS50977"/>
    </source>
</evidence>
<evidence type="ECO:0000313" key="7">
    <source>
        <dbReference type="EMBL" id="GIM90079.1"/>
    </source>
</evidence>
<keyword evidence="8" id="KW-1185">Reference proteome</keyword>
<evidence type="ECO:0000256" key="3">
    <source>
        <dbReference type="ARBA" id="ARBA00023125"/>
    </source>
</evidence>
<dbReference type="GO" id="GO:0003677">
    <property type="term" value="F:DNA binding"/>
    <property type="evidence" value="ECO:0007669"/>
    <property type="project" value="UniProtKB-UniRule"/>
</dbReference>
<dbReference type="InterPro" id="IPR009057">
    <property type="entry name" value="Homeodomain-like_sf"/>
</dbReference>
<dbReference type="Pfam" id="PF00440">
    <property type="entry name" value="TetR_N"/>
    <property type="match status" value="1"/>
</dbReference>
<dbReference type="RefSeq" id="WP_213006013.1">
    <property type="nucleotide sequence ID" value="NZ_BOQN01000022.1"/>
</dbReference>
<sequence>MAFVRRPRGEYAKTADRRAEILESAIKVFSEAGFHGGSLREIAERVGLSQPGLLHHFASKEQLLEAVLTYRDDLARESMGAELPTGVALIEALIDLTAYNATTPGLVALFSVLSGEATSADHPGHQYFRRRYTWVRELTEEAVAEGQARGDLHPELDPAEVSRTLIALLDGLQIQWLYEDGGFDMTIPLRAYVRGLRTPRPTSQ</sequence>
<proteinExistence type="predicted"/>
<protein>
    <submittedName>
        <fullName evidence="7">TetR family transcriptional regulator</fullName>
    </submittedName>
</protein>
<comment type="caution">
    <text evidence="7">The sequence shown here is derived from an EMBL/GenBank/DDBJ whole genome shotgun (WGS) entry which is preliminary data.</text>
</comment>
<feature type="DNA-binding region" description="H-T-H motif" evidence="5">
    <location>
        <begin position="38"/>
        <end position="57"/>
    </location>
</feature>
<dbReference type="SUPFAM" id="SSF46689">
    <property type="entry name" value="Homeodomain-like"/>
    <property type="match status" value="1"/>
</dbReference>
<keyword evidence="4" id="KW-0804">Transcription</keyword>
<dbReference type="InterPro" id="IPR036271">
    <property type="entry name" value="Tet_transcr_reg_TetR-rel_C_sf"/>
</dbReference>
<evidence type="ECO:0000256" key="4">
    <source>
        <dbReference type="ARBA" id="ARBA00023163"/>
    </source>
</evidence>
<gene>
    <name evidence="7" type="ORF">Ato02nite_018720</name>
</gene>
<dbReference type="PANTHER" id="PTHR47506">
    <property type="entry name" value="TRANSCRIPTIONAL REGULATORY PROTEIN"/>
    <property type="match status" value="1"/>
</dbReference>
<dbReference type="SUPFAM" id="SSF48498">
    <property type="entry name" value="Tetracyclin repressor-like, C-terminal domain"/>
    <property type="match status" value="1"/>
</dbReference>
<evidence type="ECO:0000256" key="5">
    <source>
        <dbReference type="PROSITE-ProRule" id="PRU00335"/>
    </source>
</evidence>
<dbReference type="EMBL" id="BOQN01000022">
    <property type="protein sequence ID" value="GIM90079.1"/>
    <property type="molecule type" value="Genomic_DNA"/>
</dbReference>
<dbReference type="Pfam" id="PF13977">
    <property type="entry name" value="TetR_C_6"/>
    <property type="match status" value="1"/>
</dbReference>
<keyword evidence="1" id="KW-0678">Repressor</keyword>
<evidence type="ECO:0000313" key="8">
    <source>
        <dbReference type="Proteomes" id="UP000677082"/>
    </source>
</evidence>
<keyword evidence="3 5" id="KW-0238">DNA-binding</keyword>
<evidence type="ECO:0000256" key="1">
    <source>
        <dbReference type="ARBA" id="ARBA00022491"/>
    </source>
</evidence>
<dbReference type="PRINTS" id="PR00455">
    <property type="entry name" value="HTHTETR"/>
</dbReference>
<dbReference type="Proteomes" id="UP000677082">
    <property type="component" value="Unassembled WGS sequence"/>
</dbReference>
<organism evidence="7 8">
    <name type="scientific">Paractinoplanes toevensis</name>
    <dbReference type="NCBI Taxonomy" id="571911"/>
    <lineage>
        <taxon>Bacteria</taxon>
        <taxon>Bacillati</taxon>
        <taxon>Actinomycetota</taxon>
        <taxon>Actinomycetes</taxon>
        <taxon>Micromonosporales</taxon>
        <taxon>Micromonosporaceae</taxon>
        <taxon>Paractinoplanes</taxon>
    </lineage>
</organism>
<reference evidence="7 8" key="1">
    <citation type="submission" date="2021-03" db="EMBL/GenBank/DDBJ databases">
        <title>Whole genome shotgun sequence of Actinoplanes toevensis NBRC 105298.</title>
        <authorList>
            <person name="Komaki H."/>
            <person name="Tamura T."/>
        </authorList>
    </citation>
    <scope>NUCLEOTIDE SEQUENCE [LARGE SCALE GENOMIC DNA]</scope>
    <source>
        <strain evidence="7 8">NBRC 105298</strain>
    </source>
</reference>
<accession>A0A919W173</accession>
<dbReference type="PANTHER" id="PTHR47506:SF6">
    <property type="entry name" value="HTH-TYPE TRANSCRIPTIONAL REPRESSOR NEMR"/>
    <property type="match status" value="1"/>
</dbReference>
<dbReference type="InterPro" id="IPR001647">
    <property type="entry name" value="HTH_TetR"/>
</dbReference>